<evidence type="ECO:0000313" key="4">
    <source>
        <dbReference type="Proteomes" id="UP000755667"/>
    </source>
</evidence>
<comment type="caution">
    <text evidence="2">The sequence shown here is derived from an EMBL/GenBank/DDBJ whole genome shotgun (WGS) entry which is preliminary data.</text>
</comment>
<protein>
    <submittedName>
        <fullName evidence="2">Phosphotransferase</fullName>
    </submittedName>
</protein>
<reference evidence="2 5" key="1">
    <citation type="submission" date="2021-01" db="EMBL/GenBank/DDBJ databases">
        <title>Diatom-associated Roseobacters Show Island Model of Population Structure.</title>
        <authorList>
            <person name="Qu L."/>
            <person name="Feng X."/>
            <person name="Chen Y."/>
            <person name="Li L."/>
            <person name="Wang X."/>
            <person name="Hu Z."/>
            <person name="Wang H."/>
            <person name="Luo H."/>
        </authorList>
    </citation>
    <scope>NUCLEOTIDE SEQUENCE</scope>
    <source>
        <strain evidence="3 5">CC28-63</strain>
        <strain evidence="2">CC28-69</strain>
    </source>
</reference>
<dbReference type="InterPro" id="IPR002575">
    <property type="entry name" value="Aminoglycoside_PTrfase"/>
</dbReference>
<dbReference type="GeneID" id="62639261"/>
<gene>
    <name evidence="2" type="ORF">JQX41_11270</name>
    <name evidence="3" type="ORF">JQX48_11275</name>
</gene>
<name>A0A9Q2RZY5_9RHOB</name>
<dbReference type="EMBL" id="JAFBXF010000006">
    <property type="protein sequence ID" value="MBM2417554.1"/>
    <property type="molecule type" value="Genomic_DNA"/>
</dbReference>
<feature type="domain" description="Aminoglycoside phosphotransferase" evidence="1">
    <location>
        <begin position="18"/>
        <end position="236"/>
    </location>
</feature>
<dbReference type="Proteomes" id="UP000755667">
    <property type="component" value="Unassembled WGS sequence"/>
</dbReference>
<evidence type="ECO:0000313" key="3">
    <source>
        <dbReference type="EMBL" id="MBM2417554.1"/>
    </source>
</evidence>
<evidence type="ECO:0000313" key="5">
    <source>
        <dbReference type="Proteomes" id="UP000809440"/>
    </source>
</evidence>
<dbReference type="Proteomes" id="UP000809440">
    <property type="component" value="Unassembled WGS sequence"/>
</dbReference>
<organism evidence="2 4">
    <name type="scientific">Marivita cryptomonadis</name>
    <dbReference type="NCBI Taxonomy" id="505252"/>
    <lineage>
        <taxon>Bacteria</taxon>
        <taxon>Pseudomonadati</taxon>
        <taxon>Pseudomonadota</taxon>
        <taxon>Alphaproteobacteria</taxon>
        <taxon>Rhodobacterales</taxon>
        <taxon>Roseobacteraceae</taxon>
        <taxon>Marivita</taxon>
    </lineage>
</organism>
<dbReference type="AlphaFoldDB" id="A0A9Q2RZY5"/>
<dbReference type="Gene3D" id="3.30.200.20">
    <property type="entry name" value="Phosphorylase Kinase, domain 1"/>
    <property type="match status" value="1"/>
</dbReference>
<dbReference type="Gene3D" id="3.90.1200.10">
    <property type="match status" value="1"/>
</dbReference>
<dbReference type="SUPFAM" id="SSF56112">
    <property type="entry name" value="Protein kinase-like (PK-like)"/>
    <property type="match status" value="1"/>
</dbReference>
<dbReference type="Pfam" id="PF01636">
    <property type="entry name" value="APH"/>
    <property type="match status" value="1"/>
</dbReference>
<evidence type="ECO:0000259" key="1">
    <source>
        <dbReference type="Pfam" id="PF01636"/>
    </source>
</evidence>
<dbReference type="RefSeq" id="WP_171046061.1">
    <property type="nucleotide sequence ID" value="NZ_JAFBWU010000006.1"/>
</dbReference>
<accession>A0A9Q2RZY5</accession>
<dbReference type="EMBL" id="JAFBXE010000006">
    <property type="protein sequence ID" value="MBM2412886.1"/>
    <property type="molecule type" value="Genomic_DNA"/>
</dbReference>
<keyword evidence="5" id="KW-1185">Reference proteome</keyword>
<proteinExistence type="predicted"/>
<sequence>MIFDSFLDANGWGDARQEPLAGDASSRRYIRLYSGEKRAILMIDPQGDTACFAHLATHLREVNLSAPEIYDHTSNLMLLEDLGDAQFARVAKDQPDMECTLYAAATDVLCHLETRLAPSDLTSATPEHLGRMIEPAFTHYLPLLGQNAGASASEIQLRLTDLLSRHLPADRVLVLRDYHAENLIWLPDRDDVRRVGLLDFQDALEGPPIYDLVSLLQDARRDVSDNCYADTLARYIDQSGRSESNVLPAFHLLGLQRNLRILGIFARLAMEQGKPSYLSLIPRVWRYIKTSLAAPIAREVEPLITDLFPEPTPERLTPRALS</sequence>
<dbReference type="InterPro" id="IPR011009">
    <property type="entry name" value="Kinase-like_dom_sf"/>
</dbReference>
<evidence type="ECO:0000313" key="2">
    <source>
        <dbReference type="EMBL" id="MBM2412886.1"/>
    </source>
</evidence>